<feature type="non-terminal residue" evidence="2">
    <location>
        <position position="443"/>
    </location>
</feature>
<keyword evidence="3" id="KW-1185">Reference proteome</keyword>
<feature type="region of interest" description="Disordered" evidence="1">
    <location>
        <begin position="100"/>
        <end position="119"/>
    </location>
</feature>
<name>A0A4V5N3H0_9PEZI</name>
<comment type="caution">
    <text evidence="2">The sequence shown here is derived from an EMBL/GenBank/DDBJ whole genome shotgun (WGS) entry which is preliminary data.</text>
</comment>
<gene>
    <name evidence="2" type="ORF">B0A50_07858</name>
</gene>
<feature type="compositionally biased region" description="Low complexity" evidence="1">
    <location>
        <begin position="101"/>
        <end position="117"/>
    </location>
</feature>
<feature type="compositionally biased region" description="Pro residues" evidence="1">
    <location>
        <begin position="303"/>
        <end position="312"/>
    </location>
</feature>
<dbReference type="Proteomes" id="UP000308549">
    <property type="component" value="Unassembled WGS sequence"/>
</dbReference>
<accession>A0A4V5N3H0</accession>
<proteinExistence type="predicted"/>
<reference evidence="2 3" key="1">
    <citation type="submission" date="2017-03" db="EMBL/GenBank/DDBJ databases">
        <title>Genomes of endolithic fungi from Antarctica.</title>
        <authorList>
            <person name="Coleine C."/>
            <person name="Masonjones S."/>
            <person name="Stajich J.E."/>
        </authorList>
    </citation>
    <scope>NUCLEOTIDE SEQUENCE [LARGE SCALE GENOMIC DNA]</scope>
    <source>
        <strain evidence="2 3">CCFEE 6315</strain>
    </source>
</reference>
<feature type="region of interest" description="Disordered" evidence="1">
    <location>
        <begin position="246"/>
        <end position="274"/>
    </location>
</feature>
<feature type="compositionally biased region" description="Low complexity" evidence="1">
    <location>
        <begin position="256"/>
        <end position="274"/>
    </location>
</feature>
<dbReference type="EMBL" id="NAJL01000064">
    <property type="protein sequence ID" value="TKA22919.1"/>
    <property type="molecule type" value="Genomic_DNA"/>
</dbReference>
<feature type="compositionally biased region" description="Low complexity" evidence="1">
    <location>
        <begin position="313"/>
        <end position="340"/>
    </location>
</feature>
<evidence type="ECO:0000313" key="3">
    <source>
        <dbReference type="Proteomes" id="UP000308549"/>
    </source>
</evidence>
<evidence type="ECO:0000256" key="1">
    <source>
        <dbReference type="SAM" id="MobiDB-lite"/>
    </source>
</evidence>
<protein>
    <submittedName>
        <fullName evidence="2">Uncharacterized protein</fullName>
    </submittedName>
</protein>
<feature type="region of interest" description="Disordered" evidence="1">
    <location>
        <begin position="163"/>
        <end position="182"/>
    </location>
</feature>
<sequence length="443" mass="47517">MKLEDCPLPEVAEALSPFIKPRDKVARIRQALQAHVQQHTGSPNIPLTPINLTLPSEGGREIDPSSPALTGVRKAYLQALRAHAQAQQNYDAVRADIERLSTPSPSSNQENSEPPASVNQSFIPLLRYREQHRKLQAIRRAFSAITAPAQDATTVDLEDLIKQKAGNLPPPPTASQPAFSEKPDVEARVLRLKKAVLATKRRVDDASNLHSNTPASTEPGNEIAGLQAALNELTAWMETQLLLIGIHDPSTPPPSELSTPTTTTAATTTTTTSAANPTTIQNLYKTYLTARTNLLLTTTTNPPSLPSLPPLPANNNNNNNNSDLPSPRKAPPTSNSTSNPTPNPPLAPLLPLLPHLPPPHLSTQTLQFQPAFLRHQLTSSEQETQRLFARKAGESQFVAPGAGSGGEWAAAGDEASGSLRGVVGRRVGVGETALDEGRRWVGE</sequence>
<dbReference type="OrthoDB" id="5402392at2759"/>
<evidence type="ECO:0000313" key="2">
    <source>
        <dbReference type="EMBL" id="TKA22919.1"/>
    </source>
</evidence>
<dbReference type="AlphaFoldDB" id="A0A4V5N3H0"/>
<feature type="region of interest" description="Disordered" evidence="1">
    <location>
        <begin position="298"/>
        <end position="363"/>
    </location>
</feature>
<organism evidence="2 3">
    <name type="scientific">Salinomyces thailandicus</name>
    <dbReference type="NCBI Taxonomy" id="706561"/>
    <lineage>
        <taxon>Eukaryota</taxon>
        <taxon>Fungi</taxon>
        <taxon>Dikarya</taxon>
        <taxon>Ascomycota</taxon>
        <taxon>Pezizomycotina</taxon>
        <taxon>Dothideomycetes</taxon>
        <taxon>Dothideomycetidae</taxon>
        <taxon>Mycosphaerellales</taxon>
        <taxon>Teratosphaeriaceae</taxon>
        <taxon>Salinomyces</taxon>
    </lineage>
</organism>